<evidence type="ECO:0000313" key="2">
    <source>
        <dbReference type="Proteomes" id="UP001597357"/>
    </source>
</evidence>
<protein>
    <submittedName>
        <fullName evidence="1">DUF2891 domain-containing protein</fullName>
    </submittedName>
</protein>
<dbReference type="EMBL" id="JBHULZ010000023">
    <property type="protein sequence ID" value="MFD2697178.1"/>
    <property type="molecule type" value="Genomic_DNA"/>
</dbReference>
<comment type="caution">
    <text evidence="1">The sequence shown here is derived from an EMBL/GenBank/DDBJ whole genome shotgun (WGS) entry which is preliminary data.</text>
</comment>
<reference evidence="2" key="1">
    <citation type="journal article" date="2019" name="Int. J. Syst. Evol. Microbiol.">
        <title>The Global Catalogue of Microorganisms (GCM) 10K type strain sequencing project: providing services to taxonomists for standard genome sequencing and annotation.</title>
        <authorList>
            <consortium name="The Broad Institute Genomics Platform"/>
            <consortium name="The Broad Institute Genome Sequencing Center for Infectious Disease"/>
            <person name="Wu L."/>
            <person name="Ma J."/>
        </authorList>
    </citation>
    <scope>NUCLEOTIDE SEQUENCE [LARGE SCALE GENOMIC DNA]</scope>
    <source>
        <strain evidence="2">KCTC 42255</strain>
    </source>
</reference>
<accession>A0ABW5SCJ0</accession>
<evidence type="ECO:0000313" key="1">
    <source>
        <dbReference type="EMBL" id="MFD2697178.1"/>
    </source>
</evidence>
<gene>
    <name evidence="1" type="ORF">ACFSQ0_04165</name>
</gene>
<sequence>MRNLIIVLCLLCFVGCKQKESELTTSKAKAESIEDSSLVDEISENLLPDEVVILNEKQANELLKMPLKCVDQEYPNKLSQTLGSESDLKTPKALHPSFYGCFDWHSSVHGHWSMVSLLKQYPQIKNSSTARAWLKTNLTKQNIKEEVAYFNKPINKTYERTYGWAWLLKLSEELYTWEDSIAPVLHQNLEPLTQKIVQNYKDYLPNLSYPIRVGEHQNTAFGLSLAYDYALTLKDEALQKLIETKAKAFYLNDNTCPLAYEPSGHDFFSPCLMEVNLMQKVLEKETFKLWLKEFMPELLDKSFSLEPVSVTDRTDGKLVHLDGLNFSRASVLFELANAYEEFEYLKPIAEKHLSASFDNIAGDSYEGGHWLATFALYAINQREQ</sequence>
<keyword evidence="2" id="KW-1185">Reference proteome</keyword>
<organism evidence="1 2">
    <name type="scientific">Mesonia sediminis</name>
    <dbReference type="NCBI Taxonomy" id="1703946"/>
    <lineage>
        <taxon>Bacteria</taxon>
        <taxon>Pseudomonadati</taxon>
        <taxon>Bacteroidota</taxon>
        <taxon>Flavobacteriia</taxon>
        <taxon>Flavobacteriales</taxon>
        <taxon>Flavobacteriaceae</taxon>
        <taxon>Mesonia</taxon>
    </lineage>
</organism>
<dbReference type="Pfam" id="PF11199">
    <property type="entry name" value="DUF2891"/>
    <property type="match status" value="1"/>
</dbReference>
<dbReference type="InterPro" id="IPR021365">
    <property type="entry name" value="DUF2891"/>
</dbReference>
<dbReference type="Proteomes" id="UP001597357">
    <property type="component" value="Unassembled WGS sequence"/>
</dbReference>
<name>A0ABW5SCJ0_9FLAO</name>
<proteinExistence type="predicted"/>
<dbReference type="RefSeq" id="WP_379044559.1">
    <property type="nucleotide sequence ID" value="NZ_JBHULZ010000023.1"/>
</dbReference>